<evidence type="ECO:0000256" key="6">
    <source>
        <dbReference type="SAM" id="Phobius"/>
    </source>
</evidence>
<feature type="domain" description="RDD" evidence="7">
    <location>
        <begin position="5"/>
        <end position="131"/>
    </location>
</feature>
<feature type="transmembrane region" description="Helical" evidence="6">
    <location>
        <begin position="12"/>
        <end position="37"/>
    </location>
</feature>
<evidence type="ECO:0000256" key="2">
    <source>
        <dbReference type="ARBA" id="ARBA00022475"/>
    </source>
</evidence>
<dbReference type="InterPro" id="IPR010432">
    <property type="entry name" value="RDD"/>
</dbReference>
<evidence type="ECO:0000256" key="3">
    <source>
        <dbReference type="ARBA" id="ARBA00022692"/>
    </source>
</evidence>
<dbReference type="Proteomes" id="UP000321440">
    <property type="component" value="Unassembled WGS sequence"/>
</dbReference>
<dbReference type="RefSeq" id="WP_246118846.1">
    <property type="nucleotide sequence ID" value="NZ_BJYA01000013.1"/>
</dbReference>
<reference evidence="8 9" key="1">
    <citation type="submission" date="2019-07" db="EMBL/GenBank/DDBJ databases">
        <title>Whole genome shotgun sequence of Alkalibacillus haloalkaliphilus NBRC 103110.</title>
        <authorList>
            <person name="Hosoyama A."/>
            <person name="Uohara A."/>
            <person name="Ohji S."/>
            <person name="Ichikawa N."/>
        </authorList>
    </citation>
    <scope>NUCLEOTIDE SEQUENCE [LARGE SCALE GENOMIC DNA]</scope>
    <source>
        <strain evidence="8 9">NBRC 103110</strain>
    </source>
</reference>
<keyword evidence="2" id="KW-1003">Cell membrane</keyword>
<keyword evidence="9" id="KW-1185">Reference proteome</keyword>
<feature type="transmembrane region" description="Helical" evidence="6">
    <location>
        <begin position="95"/>
        <end position="118"/>
    </location>
</feature>
<evidence type="ECO:0000256" key="1">
    <source>
        <dbReference type="ARBA" id="ARBA00004651"/>
    </source>
</evidence>
<accession>A0A511W540</accession>
<dbReference type="Pfam" id="PF06271">
    <property type="entry name" value="RDD"/>
    <property type="match status" value="1"/>
</dbReference>
<comment type="subcellular location">
    <subcellularLocation>
        <location evidence="1">Cell membrane</location>
        <topology evidence="1">Multi-pass membrane protein</topology>
    </subcellularLocation>
</comment>
<protein>
    <recommendedName>
        <fullName evidence="7">RDD domain-containing protein</fullName>
    </recommendedName>
</protein>
<gene>
    <name evidence="8" type="primary">yckC_2</name>
    <name evidence="8" type="ORF">AHA02nite_19850</name>
</gene>
<sequence>MRHTYSSFLERLIARILDFNILTLSIALIFFIVTGNFSIDWRNGITWDAIYILYLVITPVLWSGYVIGKRICKIKMKRTDGDDVTLTNTLLREVVGFHIVGIVTFGVSLIVSIFMVVFREDKRAIHDLIGGTYVGKA</sequence>
<dbReference type="PANTHER" id="PTHR36115:SF9">
    <property type="entry name" value="LMO1584 PROTEIN"/>
    <property type="match status" value="1"/>
</dbReference>
<keyword evidence="3 6" id="KW-0812">Transmembrane</keyword>
<keyword evidence="5 6" id="KW-0472">Membrane</keyword>
<evidence type="ECO:0000313" key="9">
    <source>
        <dbReference type="Proteomes" id="UP000321440"/>
    </source>
</evidence>
<feature type="transmembrane region" description="Helical" evidence="6">
    <location>
        <begin position="49"/>
        <end position="68"/>
    </location>
</feature>
<evidence type="ECO:0000256" key="5">
    <source>
        <dbReference type="ARBA" id="ARBA00023136"/>
    </source>
</evidence>
<evidence type="ECO:0000259" key="7">
    <source>
        <dbReference type="Pfam" id="PF06271"/>
    </source>
</evidence>
<name>A0A511W540_9BACI</name>
<evidence type="ECO:0000313" key="8">
    <source>
        <dbReference type="EMBL" id="GEN46209.1"/>
    </source>
</evidence>
<dbReference type="AlphaFoldDB" id="A0A511W540"/>
<dbReference type="PANTHER" id="PTHR36115">
    <property type="entry name" value="PROLINE-RICH ANTIGEN HOMOLOG-RELATED"/>
    <property type="match status" value="1"/>
</dbReference>
<dbReference type="EMBL" id="BJYA01000013">
    <property type="protein sequence ID" value="GEN46209.1"/>
    <property type="molecule type" value="Genomic_DNA"/>
</dbReference>
<organism evidence="8 9">
    <name type="scientific">Alkalibacillus haloalkaliphilus</name>
    <dbReference type="NCBI Taxonomy" id="94136"/>
    <lineage>
        <taxon>Bacteria</taxon>
        <taxon>Bacillati</taxon>
        <taxon>Bacillota</taxon>
        <taxon>Bacilli</taxon>
        <taxon>Bacillales</taxon>
        <taxon>Bacillaceae</taxon>
        <taxon>Alkalibacillus</taxon>
    </lineage>
</organism>
<keyword evidence="4 6" id="KW-1133">Transmembrane helix</keyword>
<dbReference type="InterPro" id="IPR051791">
    <property type="entry name" value="Pra-immunoreactive"/>
</dbReference>
<dbReference type="GO" id="GO:0005886">
    <property type="term" value="C:plasma membrane"/>
    <property type="evidence" value="ECO:0007669"/>
    <property type="project" value="UniProtKB-SubCell"/>
</dbReference>
<proteinExistence type="predicted"/>
<evidence type="ECO:0000256" key="4">
    <source>
        <dbReference type="ARBA" id="ARBA00022989"/>
    </source>
</evidence>
<comment type="caution">
    <text evidence="8">The sequence shown here is derived from an EMBL/GenBank/DDBJ whole genome shotgun (WGS) entry which is preliminary data.</text>
</comment>